<dbReference type="PRINTS" id="PR00702">
    <property type="entry name" value="ACRIFLAVINRP"/>
</dbReference>
<dbReference type="GO" id="GO:0042910">
    <property type="term" value="F:xenobiotic transmembrane transporter activity"/>
    <property type="evidence" value="ECO:0007669"/>
    <property type="project" value="TreeGrafter"/>
</dbReference>
<reference evidence="2" key="1">
    <citation type="submission" date="2013-08" db="EMBL/GenBank/DDBJ databases">
        <authorList>
            <person name="Mendez C."/>
            <person name="Richter M."/>
            <person name="Ferrer M."/>
            <person name="Sanchez J."/>
        </authorList>
    </citation>
    <scope>NUCLEOTIDE SEQUENCE</scope>
</reference>
<dbReference type="AlphaFoldDB" id="T0ZZ14"/>
<evidence type="ECO:0000313" key="2">
    <source>
        <dbReference type="EMBL" id="EQD33984.1"/>
    </source>
</evidence>
<dbReference type="Gene3D" id="1.20.1640.10">
    <property type="entry name" value="Multidrug efflux transporter AcrB transmembrane domain"/>
    <property type="match status" value="1"/>
</dbReference>
<comment type="caution">
    <text evidence="2">The sequence shown here is derived from an EMBL/GenBank/DDBJ whole genome shotgun (WGS) entry which is preliminary data.</text>
</comment>
<proteinExistence type="predicted"/>
<dbReference type="EMBL" id="AUZZ01009289">
    <property type="protein sequence ID" value="EQD33984.1"/>
    <property type="molecule type" value="Genomic_DNA"/>
</dbReference>
<feature type="transmembrane region" description="Helical" evidence="1">
    <location>
        <begin position="17"/>
        <end position="34"/>
    </location>
</feature>
<accession>T0ZZ14</accession>
<dbReference type="GO" id="GO:0005886">
    <property type="term" value="C:plasma membrane"/>
    <property type="evidence" value="ECO:0007669"/>
    <property type="project" value="TreeGrafter"/>
</dbReference>
<dbReference type="Pfam" id="PF00873">
    <property type="entry name" value="ACR_tran"/>
    <property type="match status" value="1"/>
</dbReference>
<feature type="non-terminal residue" evidence="2">
    <location>
        <position position="1"/>
    </location>
</feature>
<sequence length="102" mass="10941">THDQTGPIRTSLHDVEITLLLAVLLVVTVVLVMLRNPRAALVPAIVVPLALIGTLAVIYLLGFSLNNFSMMALTVSTGFVVDDAIVVIENITRHIEAGEARL</sequence>
<dbReference type="PANTHER" id="PTHR32063:SF21">
    <property type="entry name" value="MULTIDRUG RESISTANCE PROTEIN MDTB"/>
    <property type="match status" value="1"/>
</dbReference>
<dbReference type="PANTHER" id="PTHR32063">
    <property type="match status" value="1"/>
</dbReference>
<gene>
    <name evidence="2" type="ORF">B2A_12871</name>
</gene>
<evidence type="ECO:0000256" key="1">
    <source>
        <dbReference type="SAM" id="Phobius"/>
    </source>
</evidence>
<organism evidence="2">
    <name type="scientific">mine drainage metagenome</name>
    <dbReference type="NCBI Taxonomy" id="410659"/>
    <lineage>
        <taxon>unclassified sequences</taxon>
        <taxon>metagenomes</taxon>
        <taxon>ecological metagenomes</taxon>
    </lineage>
</organism>
<reference evidence="2" key="2">
    <citation type="journal article" date="2014" name="ISME J.">
        <title>Microbial stratification in low pH oxic and suboxic macroscopic growths along an acid mine drainage.</title>
        <authorList>
            <person name="Mendez-Garcia C."/>
            <person name="Mesa V."/>
            <person name="Sprenger R.R."/>
            <person name="Richter M."/>
            <person name="Diez M.S."/>
            <person name="Solano J."/>
            <person name="Bargiela R."/>
            <person name="Golyshina O.V."/>
            <person name="Manteca A."/>
            <person name="Ramos J.L."/>
            <person name="Gallego J.R."/>
            <person name="Llorente I."/>
            <person name="Martins Dos Santos V.A."/>
            <person name="Jensen O.N."/>
            <person name="Pelaez A.I."/>
            <person name="Sanchez J."/>
            <person name="Ferrer M."/>
        </authorList>
    </citation>
    <scope>NUCLEOTIDE SEQUENCE</scope>
</reference>
<keyword evidence="1" id="KW-0472">Membrane</keyword>
<name>T0ZZ14_9ZZZZ</name>
<feature type="non-terminal residue" evidence="2">
    <location>
        <position position="102"/>
    </location>
</feature>
<keyword evidence="1" id="KW-0812">Transmembrane</keyword>
<protein>
    <submittedName>
        <fullName evidence="2">Acriflavin resistance protein</fullName>
    </submittedName>
</protein>
<dbReference type="SUPFAM" id="SSF82866">
    <property type="entry name" value="Multidrug efflux transporter AcrB transmembrane domain"/>
    <property type="match status" value="1"/>
</dbReference>
<keyword evidence="1" id="KW-1133">Transmembrane helix</keyword>
<feature type="transmembrane region" description="Helical" evidence="1">
    <location>
        <begin position="41"/>
        <end position="62"/>
    </location>
</feature>
<dbReference type="InterPro" id="IPR001036">
    <property type="entry name" value="Acrflvin-R"/>
</dbReference>